<dbReference type="Proteomes" id="UP000233654">
    <property type="component" value="Unassembled WGS sequence"/>
</dbReference>
<evidence type="ECO:0000256" key="3">
    <source>
        <dbReference type="ARBA" id="ARBA00022722"/>
    </source>
</evidence>
<dbReference type="GO" id="GO:0004518">
    <property type="term" value="F:nuclease activity"/>
    <property type="evidence" value="ECO:0007669"/>
    <property type="project" value="UniProtKB-KW"/>
</dbReference>
<sequence length="138" mass="15654">MNVDFVLIDSTAWIEFSKKKPGESEIGDEVRRLIESDSACVTQPVIVEVVRGVKTKSEDRLFKELFSMLSLKSMNDEVWSATYAHGRKLVKKGFNVKLADQMIASVAVVYGLRLFHCDSDYANIARVLDLDEYTFLPE</sequence>
<evidence type="ECO:0000313" key="9">
    <source>
        <dbReference type="EMBL" id="PKQ27481.1"/>
    </source>
</evidence>
<keyword evidence="2" id="KW-1277">Toxin-antitoxin system</keyword>
<feature type="domain" description="PIN" evidence="8">
    <location>
        <begin position="6"/>
        <end position="126"/>
    </location>
</feature>
<dbReference type="SUPFAM" id="SSF88723">
    <property type="entry name" value="PIN domain-like"/>
    <property type="match status" value="1"/>
</dbReference>
<gene>
    <name evidence="9" type="ORF">CVT63_07810</name>
</gene>
<comment type="caution">
    <text evidence="9">The sequence shown here is derived from an EMBL/GenBank/DDBJ whole genome shotgun (WGS) entry which is preliminary data.</text>
</comment>
<protein>
    <recommendedName>
        <fullName evidence="8">PIN domain-containing protein</fullName>
    </recommendedName>
</protein>
<evidence type="ECO:0000256" key="7">
    <source>
        <dbReference type="ARBA" id="ARBA00038093"/>
    </source>
</evidence>
<dbReference type="GO" id="GO:0046872">
    <property type="term" value="F:metal ion binding"/>
    <property type="evidence" value="ECO:0007669"/>
    <property type="project" value="UniProtKB-KW"/>
</dbReference>
<dbReference type="InterPro" id="IPR029060">
    <property type="entry name" value="PIN-like_dom_sf"/>
</dbReference>
<keyword evidence="5" id="KW-0378">Hydrolase</keyword>
<comment type="similarity">
    <text evidence="7">Belongs to the PINc/VapC protein family.</text>
</comment>
<comment type="cofactor">
    <cofactor evidence="1">
        <name>Mg(2+)</name>
        <dbReference type="ChEBI" id="CHEBI:18420"/>
    </cofactor>
</comment>
<dbReference type="Pfam" id="PF01850">
    <property type="entry name" value="PIN"/>
    <property type="match status" value="1"/>
</dbReference>
<organism evidence="9 10">
    <name type="scientific">Candidatus Anoxymicrobium japonicum</name>
    <dbReference type="NCBI Taxonomy" id="2013648"/>
    <lineage>
        <taxon>Bacteria</taxon>
        <taxon>Bacillati</taxon>
        <taxon>Actinomycetota</taxon>
        <taxon>Candidatus Geothermincolia</taxon>
        <taxon>Candidatus Geothermincolales</taxon>
        <taxon>Candidatus Anoxymicrobiaceae</taxon>
        <taxon>Candidatus Anoxymicrobium</taxon>
    </lineage>
</organism>
<evidence type="ECO:0000256" key="1">
    <source>
        <dbReference type="ARBA" id="ARBA00001946"/>
    </source>
</evidence>
<dbReference type="InterPro" id="IPR002716">
    <property type="entry name" value="PIN_dom"/>
</dbReference>
<proteinExistence type="inferred from homology"/>
<evidence type="ECO:0000256" key="5">
    <source>
        <dbReference type="ARBA" id="ARBA00022801"/>
    </source>
</evidence>
<dbReference type="AlphaFoldDB" id="A0A2N3G433"/>
<evidence type="ECO:0000256" key="2">
    <source>
        <dbReference type="ARBA" id="ARBA00022649"/>
    </source>
</evidence>
<dbReference type="GO" id="GO:0016787">
    <property type="term" value="F:hydrolase activity"/>
    <property type="evidence" value="ECO:0007669"/>
    <property type="project" value="UniProtKB-KW"/>
</dbReference>
<evidence type="ECO:0000313" key="10">
    <source>
        <dbReference type="Proteomes" id="UP000233654"/>
    </source>
</evidence>
<keyword evidence="6" id="KW-0460">Magnesium</keyword>
<keyword evidence="3" id="KW-0540">Nuclease</keyword>
<evidence type="ECO:0000256" key="6">
    <source>
        <dbReference type="ARBA" id="ARBA00022842"/>
    </source>
</evidence>
<dbReference type="EMBL" id="PHEX01000091">
    <property type="protein sequence ID" value="PKQ27481.1"/>
    <property type="molecule type" value="Genomic_DNA"/>
</dbReference>
<dbReference type="Gene3D" id="3.40.50.1010">
    <property type="entry name" value="5'-nuclease"/>
    <property type="match status" value="1"/>
</dbReference>
<keyword evidence="4" id="KW-0479">Metal-binding</keyword>
<reference evidence="9 10" key="1">
    <citation type="journal article" date="2017" name="ISME J.">
        <title>Potential for microbial H2 and metal transformations associated with novel bacteria and archaea in deep terrestrial subsurface sediments.</title>
        <authorList>
            <person name="Hernsdorf A.W."/>
            <person name="Amano Y."/>
            <person name="Miyakawa K."/>
            <person name="Ise K."/>
            <person name="Suzuki Y."/>
            <person name="Anantharaman K."/>
            <person name="Probst A."/>
            <person name="Burstein D."/>
            <person name="Thomas B.C."/>
            <person name="Banfield J.F."/>
        </authorList>
    </citation>
    <scope>NUCLEOTIDE SEQUENCE [LARGE SCALE GENOMIC DNA]</scope>
    <source>
        <strain evidence="9">HGW-Actinobacteria-3</strain>
    </source>
</reference>
<name>A0A2N3G433_9ACTN</name>
<evidence type="ECO:0000256" key="4">
    <source>
        <dbReference type="ARBA" id="ARBA00022723"/>
    </source>
</evidence>
<accession>A0A2N3G433</accession>
<dbReference type="PANTHER" id="PTHR33653">
    <property type="entry name" value="RIBONUCLEASE VAPC2"/>
    <property type="match status" value="1"/>
</dbReference>
<dbReference type="PANTHER" id="PTHR33653:SF1">
    <property type="entry name" value="RIBONUCLEASE VAPC2"/>
    <property type="match status" value="1"/>
</dbReference>
<dbReference type="InterPro" id="IPR050556">
    <property type="entry name" value="Type_II_TA_system_RNase"/>
</dbReference>
<evidence type="ECO:0000259" key="8">
    <source>
        <dbReference type="Pfam" id="PF01850"/>
    </source>
</evidence>